<evidence type="ECO:0000256" key="13">
    <source>
        <dbReference type="ARBA" id="ARBA00023235"/>
    </source>
</evidence>
<dbReference type="SUPFAM" id="SSF48600">
    <property type="entry name" value="Chorismate mutase II"/>
    <property type="match status" value="1"/>
</dbReference>
<dbReference type="InterPro" id="IPR018528">
    <property type="entry name" value="Preph_deHydtase_CS"/>
</dbReference>
<dbReference type="InterPro" id="IPR036979">
    <property type="entry name" value="CM_dom_sf"/>
</dbReference>
<keyword evidence="11" id="KW-0057">Aromatic amino acid biosynthesis</keyword>
<evidence type="ECO:0000313" key="23">
    <source>
        <dbReference type="EMBL" id="CBX30068.1"/>
    </source>
</evidence>
<dbReference type="FunFam" id="3.40.190.10:FF:000029">
    <property type="entry name" value="Chorismate mutase/Prephenate dehydratase"/>
    <property type="match status" value="1"/>
</dbReference>
<evidence type="ECO:0000256" key="6">
    <source>
        <dbReference type="ARBA" id="ARBA00012404"/>
    </source>
</evidence>
<dbReference type="InterPro" id="IPR002912">
    <property type="entry name" value="ACT_dom"/>
</dbReference>
<feature type="site" description="Essential for prephenate dehydratase activity" evidence="19">
    <location>
        <position position="277"/>
    </location>
</feature>
<protein>
    <recommendedName>
        <fullName evidence="8">Bifunctional chorismate mutase/prephenate dehydratase</fullName>
        <ecNumber evidence="7">4.2.1.51</ecNumber>
        <ecNumber evidence="6">5.4.99.5</ecNumber>
    </recommendedName>
    <alternativeName>
        <fullName evidence="17">Chorismate mutase-prephenate dehydratase</fullName>
    </alternativeName>
    <alternativeName>
        <fullName evidence="16">p-protein</fullName>
    </alternativeName>
</protein>
<dbReference type="SMART" id="SM00830">
    <property type="entry name" value="CM_2"/>
    <property type="match status" value="1"/>
</dbReference>
<dbReference type="CDD" id="cd04905">
    <property type="entry name" value="ACT_CM-PDT"/>
    <property type="match status" value="1"/>
</dbReference>
<dbReference type="Gene3D" id="3.30.70.260">
    <property type="match status" value="1"/>
</dbReference>
<feature type="domain" description="ACT" evidence="22">
    <location>
        <begin position="296"/>
        <end position="373"/>
    </location>
</feature>
<evidence type="ECO:0000256" key="15">
    <source>
        <dbReference type="ARBA" id="ARBA00023268"/>
    </source>
</evidence>
<dbReference type="EMBL" id="FR695874">
    <property type="protein sequence ID" value="CBX30068.1"/>
    <property type="molecule type" value="Genomic_DNA"/>
</dbReference>
<comment type="catalytic activity">
    <reaction evidence="18">
        <text>prephenate + H(+) = 3-phenylpyruvate + CO2 + H2O</text>
        <dbReference type="Rhea" id="RHEA:21648"/>
        <dbReference type="ChEBI" id="CHEBI:15377"/>
        <dbReference type="ChEBI" id="CHEBI:15378"/>
        <dbReference type="ChEBI" id="CHEBI:16526"/>
        <dbReference type="ChEBI" id="CHEBI:18005"/>
        <dbReference type="ChEBI" id="CHEBI:29934"/>
        <dbReference type="EC" id="4.2.1.51"/>
    </reaction>
</comment>
<evidence type="ECO:0000256" key="16">
    <source>
        <dbReference type="ARBA" id="ARBA00031175"/>
    </source>
</evidence>
<dbReference type="FunFam" id="3.40.190.10:FF:000034">
    <property type="entry name" value="Chorismate mutase/prephenate dehydratase"/>
    <property type="match status" value="1"/>
</dbReference>
<dbReference type="AlphaFoldDB" id="E1YHE9"/>
<evidence type="ECO:0000256" key="8">
    <source>
        <dbReference type="ARBA" id="ARBA00014401"/>
    </source>
</evidence>
<evidence type="ECO:0000256" key="7">
    <source>
        <dbReference type="ARBA" id="ARBA00013147"/>
    </source>
</evidence>
<name>E1YHE9_9BACT</name>
<dbReference type="InterPro" id="IPR001086">
    <property type="entry name" value="Preph_deHydtase"/>
</dbReference>
<dbReference type="Pfam" id="PF01842">
    <property type="entry name" value="ACT"/>
    <property type="match status" value="1"/>
</dbReference>
<keyword evidence="15" id="KW-0511">Multifunctional enzyme</keyword>
<reference evidence="23" key="1">
    <citation type="journal article" date="2011" name="Environ. Microbiol.">
        <title>Genomic insights into the metabolic potential of the polycyclic aromatic hydrocarbon degrading sulfate-reducing Deltaproteobacterium N47.</title>
        <authorList>
            <person name="Bergmann F."/>
            <person name="Selesi D."/>
            <person name="Weinmaier T."/>
            <person name="Tischler P."/>
            <person name="Rattei T."/>
            <person name="Meckenstock R.U."/>
        </authorList>
    </citation>
    <scope>NUCLEOTIDE SEQUENCE</scope>
</reference>
<dbReference type="PIRSF" id="PIRSF001500">
    <property type="entry name" value="Chor_mut_pdt_Ppr"/>
    <property type="match status" value="1"/>
</dbReference>
<evidence type="ECO:0000256" key="12">
    <source>
        <dbReference type="ARBA" id="ARBA00023222"/>
    </source>
</evidence>
<comment type="subcellular location">
    <subcellularLocation>
        <location evidence="3">Cytoplasm</location>
    </subcellularLocation>
</comment>
<evidence type="ECO:0000256" key="10">
    <source>
        <dbReference type="ARBA" id="ARBA00022605"/>
    </source>
</evidence>
<proteinExistence type="predicted"/>
<dbReference type="SUPFAM" id="SSF53850">
    <property type="entry name" value="Periplasmic binding protein-like II"/>
    <property type="match status" value="1"/>
</dbReference>
<dbReference type="InterPro" id="IPR045865">
    <property type="entry name" value="ACT-like_dom_sf"/>
</dbReference>
<dbReference type="PROSITE" id="PS51168">
    <property type="entry name" value="CHORISMATE_MUT_2"/>
    <property type="match status" value="1"/>
</dbReference>
<dbReference type="Pfam" id="PF01817">
    <property type="entry name" value="CM_2"/>
    <property type="match status" value="1"/>
</dbReference>
<dbReference type="GO" id="GO:0004664">
    <property type="term" value="F:prephenate dehydratase activity"/>
    <property type="evidence" value="ECO:0007669"/>
    <property type="project" value="UniProtKB-EC"/>
</dbReference>
<evidence type="ECO:0000259" key="22">
    <source>
        <dbReference type="PROSITE" id="PS51671"/>
    </source>
</evidence>
<evidence type="ECO:0000256" key="9">
    <source>
        <dbReference type="ARBA" id="ARBA00022490"/>
    </source>
</evidence>
<dbReference type="PROSITE" id="PS51671">
    <property type="entry name" value="ACT"/>
    <property type="match status" value="1"/>
</dbReference>
<dbReference type="SUPFAM" id="SSF55021">
    <property type="entry name" value="ACT-like"/>
    <property type="match status" value="1"/>
</dbReference>
<dbReference type="GO" id="GO:0009094">
    <property type="term" value="P:L-phenylalanine biosynthetic process"/>
    <property type="evidence" value="ECO:0007669"/>
    <property type="project" value="UniProtKB-UniPathway"/>
</dbReference>
<dbReference type="Pfam" id="PF00800">
    <property type="entry name" value="PDT"/>
    <property type="match status" value="1"/>
</dbReference>
<keyword evidence="14" id="KW-0456">Lyase</keyword>
<evidence type="ECO:0000256" key="5">
    <source>
        <dbReference type="ARBA" id="ARBA00004817"/>
    </source>
</evidence>
<keyword evidence="12" id="KW-0584">Phenylalanine biosynthesis</keyword>
<dbReference type="PROSITE" id="PS00857">
    <property type="entry name" value="PREPHENATE_DEHYDR_1"/>
    <property type="match status" value="1"/>
</dbReference>
<dbReference type="InterPro" id="IPR008242">
    <property type="entry name" value="Chor_mutase/pphenate_deHydtase"/>
</dbReference>
<evidence type="ECO:0000256" key="1">
    <source>
        <dbReference type="ARBA" id="ARBA00000824"/>
    </source>
</evidence>
<comment type="function">
    <text evidence="2">Catalyzes the Claisen rearrangement of chorismate to prephenate and the decarboxylation/dehydration of prephenate to phenylpyruvate.</text>
</comment>
<dbReference type="GO" id="GO:0005737">
    <property type="term" value="C:cytoplasm"/>
    <property type="evidence" value="ECO:0007669"/>
    <property type="project" value="UniProtKB-SubCell"/>
</dbReference>
<evidence type="ECO:0000256" key="19">
    <source>
        <dbReference type="PIRSR" id="PIRSR001500-2"/>
    </source>
</evidence>
<comment type="pathway">
    <text evidence="5">Metabolic intermediate biosynthesis; prephenate biosynthesis; prephenate from chorismate: step 1/1.</text>
</comment>
<dbReference type="InterPro" id="IPR002701">
    <property type="entry name" value="CM_II_prokaryot"/>
</dbReference>
<keyword evidence="10" id="KW-0028">Amino-acid biosynthesis</keyword>
<dbReference type="GO" id="GO:0046417">
    <property type="term" value="P:chorismate metabolic process"/>
    <property type="evidence" value="ECO:0007669"/>
    <property type="project" value="InterPro"/>
</dbReference>
<dbReference type="EC" id="5.4.99.5" evidence="6"/>
<evidence type="ECO:0000259" key="21">
    <source>
        <dbReference type="PROSITE" id="PS51171"/>
    </source>
</evidence>
<dbReference type="FunFam" id="3.30.70.260:FF:000012">
    <property type="entry name" value="Prephenate dehydratase"/>
    <property type="match status" value="1"/>
</dbReference>
<evidence type="ECO:0000256" key="4">
    <source>
        <dbReference type="ARBA" id="ARBA00004741"/>
    </source>
</evidence>
<sequence>MNKPVLLNKIMKKTNKESSGSDTAIDDLRNGIDNIDEKILGLINERLLLAKEIGRMKAKKGKKVLDIARQKAIINKLTSLNKGLLGKQALCHIFSEIIAASREIQNHHSVAYLGPEATFSHIASMSYFGRSVNYMPQSTIGDIFREVGKGACLYGVVPVENSIEGSVNYTLDLFFESDLKICAELYHPISHDLLSKSDSISKIKVIYSHPQVFPQCRSWIQENLPKAALVECNSTSNAARRASEEPESAAIASSMAAHIYNLQVIASKIEDTSKNTTRFLVIGKDETKRTGVDKTSIMFVTPNVPGALYKILQPIAESGINMVKLESRPTKHENWSYFFFVDIEGHIEDTVVALTIKKMNKICLYLKCLGSYPMAKDI</sequence>
<evidence type="ECO:0000259" key="20">
    <source>
        <dbReference type="PROSITE" id="PS51168"/>
    </source>
</evidence>
<dbReference type="PANTHER" id="PTHR21022">
    <property type="entry name" value="PREPHENATE DEHYDRATASE P PROTEIN"/>
    <property type="match status" value="1"/>
</dbReference>
<comment type="catalytic activity">
    <reaction evidence="1">
        <text>chorismate = prephenate</text>
        <dbReference type="Rhea" id="RHEA:13897"/>
        <dbReference type="ChEBI" id="CHEBI:29748"/>
        <dbReference type="ChEBI" id="CHEBI:29934"/>
        <dbReference type="EC" id="5.4.99.5"/>
    </reaction>
</comment>
<evidence type="ECO:0000256" key="11">
    <source>
        <dbReference type="ARBA" id="ARBA00023141"/>
    </source>
</evidence>
<dbReference type="CDD" id="cd13630">
    <property type="entry name" value="PBP2_PDT_1"/>
    <property type="match status" value="1"/>
</dbReference>
<keyword evidence="13" id="KW-0413">Isomerase</keyword>
<feature type="domain" description="Prephenate dehydratase" evidence="21">
    <location>
        <begin position="109"/>
        <end position="284"/>
    </location>
</feature>
<keyword evidence="9" id="KW-0963">Cytoplasm</keyword>
<dbReference type="InterPro" id="IPR036263">
    <property type="entry name" value="Chorismate_II_sf"/>
</dbReference>
<dbReference type="Gene3D" id="3.40.190.10">
    <property type="entry name" value="Periplasmic binding protein-like II"/>
    <property type="match status" value="2"/>
</dbReference>
<dbReference type="GO" id="GO:0004106">
    <property type="term" value="F:chorismate mutase activity"/>
    <property type="evidence" value="ECO:0007669"/>
    <property type="project" value="UniProtKB-EC"/>
</dbReference>
<organism evidence="23">
    <name type="scientific">uncultured Desulfobacterium sp</name>
    <dbReference type="NCBI Taxonomy" id="201089"/>
    <lineage>
        <taxon>Bacteria</taxon>
        <taxon>Pseudomonadati</taxon>
        <taxon>Thermodesulfobacteriota</taxon>
        <taxon>Desulfobacteria</taxon>
        <taxon>Desulfobacterales</taxon>
        <taxon>Desulfobacteriaceae</taxon>
        <taxon>Desulfobacterium</taxon>
        <taxon>environmental samples</taxon>
    </lineage>
</organism>
<dbReference type="UniPathway" id="UPA00121">
    <property type="reaction ID" value="UER00345"/>
</dbReference>
<evidence type="ECO:0000256" key="17">
    <source>
        <dbReference type="ARBA" id="ARBA00031520"/>
    </source>
</evidence>
<feature type="domain" description="Chorismate mutase" evidence="20">
    <location>
        <begin position="19"/>
        <end position="109"/>
    </location>
</feature>
<dbReference type="NCBIfam" id="NF008865">
    <property type="entry name" value="PRK11898.1"/>
    <property type="match status" value="1"/>
</dbReference>
<gene>
    <name evidence="23" type="ORF">N47_D28770</name>
</gene>
<accession>E1YHE9</accession>
<dbReference type="Gene3D" id="1.20.59.10">
    <property type="entry name" value="Chorismate mutase"/>
    <property type="match status" value="1"/>
</dbReference>
<dbReference type="EC" id="4.2.1.51" evidence="7"/>
<dbReference type="PANTHER" id="PTHR21022:SF19">
    <property type="entry name" value="PREPHENATE DEHYDRATASE-RELATED"/>
    <property type="match status" value="1"/>
</dbReference>
<comment type="pathway">
    <text evidence="4">Amino-acid biosynthesis; L-phenylalanine biosynthesis; phenylpyruvate from prephenate: step 1/1.</text>
</comment>
<evidence type="ECO:0000256" key="2">
    <source>
        <dbReference type="ARBA" id="ARBA00002364"/>
    </source>
</evidence>
<dbReference type="PROSITE" id="PS51171">
    <property type="entry name" value="PREPHENATE_DEHYDR_3"/>
    <property type="match status" value="1"/>
</dbReference>
<evidence type="ECO:0000256" key="3">
    <source>
        <dbReference type="ARBA" id="ARBA00004496"/>
    </source>
</evidence>
<evidence type="ECO:0000256" key="14">
    <source>
        <dbReference type="ARBA" id="ARBA00023239"/>
    </source>
</evidence>
<dbReference type="UniPathway" id="UPA00120">
    <property type="reaction ID" value="UER00203"/>
</dbReference>
<evidence type="ECO:0000256" key="18">
    <source>
        <dbReference type="ARBA" id="ARBA00047848"/>
    </source>
</evidence>